<keyword evidence="1" id="KW-0472">Membrane</keyword>
<dbReference type="KEGG" id="bcd:BARCL_0032"/>
<reference evidence="2 3" key="2">
    <citation type="journal article" date="2011" name="PLoS Genet.">
        <title>Parallel evolution of a type IV secretion system in radiating lineages of the host-restricted bacterial pathogen Bartonella.</title>
        <authorList>
            <person name="Engel P."/>
            <person name="Salzburger W."/>
            <person name="Liesch M."/>
            <person name="Chang C.C."/>
            <person name="Maruyama S."/>
            <person name="Lanz C."/>
            <person name="Calteau A."/>
            <person name="Lajus A."/>
            <person name="Medigue C."/>
            <person name="Schuster S.C."/>
            <person name="Dehio C."/>
        </authorList>
    </citation>
    <scope>NUCLEOTIDE SEQUENCE [LARGE SCALE GENOMIC DNA]</scope>
    <source>
        <strain evidence="3">CIP 104772 / 73</strain>
    </source>
</reference>
<evidence type="ECO:0000256" key="1">
    <source>
        <dbReference type="SAM" id="Phobius"/>
    </source>
</evidence>
<gene>
    <name evidence="2" type="ordered locus">BARCL_0032</name>
</gene>
<name>E6YFS5_BARC7</name>
<keyword evidence="3" id="KW-1185">Reference proteome</keyword>
<accession>E6YFS5</accession>
<keyword evidence="1" id="KW-1133">Transmembrane helix</keyword>
<dbReference type="AlphaFoldDB" id="E6YFS5"/>
<dbReference type="HOGENOM" id="CLU_3212892_0_0_5"/>
<protein>
    <submittedName>
        <fullName evidence="2">Uncharacterized protein</fullName>
    </submittedName>
</protein>
<sequence length="44" mass="5057">MLIIRIEKLINAWIITVVTSVIMMGNALLVFRILLITDLNIIDF</sequence>
<evidence type="ECO:0000313" key="2">
    <source>
        <dbReference type="EMBL" id="CBI75713.1"/>
    </source>
</evidence>
<dbReference type="EMBL" id="FN645454">
    <property type="protein sequence ID" value="CBI75713.1"/>
    <property type="molecule type" value="Genomic_DNA"/>
</dbReference>
<proteinExistence type="predicted"/>
<dbReference type="STRING" id="696125.BARCL_0032"/>
<evidence type="ECO:0000313" key="3">
    <source>
        <dbReference type="Proteomes" id="UP000009101"/>
    </source>
</evidence>
<dbReference type="Proteomes" id="UP000009101">
    <property type="component" value="Chromosome"/>
</dbReference>
<feature type="transmembrane region" description="Helical" evidence="1">
    <location>
        <begin position="12"/>
        <end position="35"/>
    </location>
</feature>
<keyword evidence="1" id="KW-0812">Transmembrane</keyword>
<reference evidence="3" key="1">
    <citation type="submission" date="2009-11" db="EMBL/GenBank/DDBJ databases">
        <title>Genome sequencing of Bartonella species and comparative genomics.</title>
        <authorList>
            <person name="Engel P."/>
            <person name="Salzburger W."/>
            <person name="Marius L."/>
            <person name="Chao-Chin C."/>
            <person name="Soichi M."/>
            <person name="Christa L."/>
            <person name="Alexandra C."/>
            <person name="Aurelie L."/>
            <person name="Claudine M."/>
            <person name="Stephan S.C."/>
            <person name="Christoph D."/>
        </authorList>
    </citation>
    <scope>NUCLEOTIDE SEQUENCE [LARGE SCALE GENOMIC DNA]</scope>
    <source>
        <strain evidence="3">CIP 104772 / 73</strain>
    </source>
</reference>
<organism evidence="2 3">
    <name type="scientific">Bartonella clarridgeiae (strain CCUG 45776 / CIP 104772 / 73)</name>
    <dbReference type="NCBI Taxonomy" id="696125"/>
    <lineage>
        <taxon>Bacteria</taxon>
        <taxon>Pseudomonadati</taxon>
        <taxon>Pseudomonadota</taxon>
        <taxon>Alphaproteobacteria</taxon>
        <taxon>Hyphomicrobiales</taxon>
        <taxon>Bartonellaceae</taxon>
        <taxon>Bartonella</taxon>
    </lineage>
</organism>